<gene>
    <name evidence="4" type="ORF">IAC32_07535</name>
</gene>
<evidence type="ECO:0000256" key="3">
    <source>
        <dbReference type="ARBA" id="ARBA00023315"/>
    </source>
</evidence>
<dbReference type="Proteomes" id="UP000823637">
    <property type="component" value="Unassembled WGS sequence"/>
</dbReference>
<evidence type="ECO:0000256" key="2">
    <source>
        <dbReference type="ARBA" id="ARBA00022679"/>
    </source>
</evidence>
<reference evidence="4" key="1">
    <citation type="submission" date="2020-10" db="EMBL/GenBank/DDBJ databases">
        <authorList>
            <person name="Gilroy R."/>
        </authorList>
    </citation>
    <scope>NUCLEOTIDE SEQUENCE</scope>
    <source>
        <strain evidence="4">D3-1215</strain>
    </source>
</reference>
<evidence type="ECO:0000313" key="5">
    <source>
        <dbReference type="Proteomes" id="UP000823637"/>
    </source>
</evidence>
<dbReference type="GO" id="GO:0016746">
    <property type="term" value="F:acyltransferase activity"/>
    <property type="evidence" value="ECO:0007669"/>
    <property type="project" value="UniProtKB-KW"/>
</dbReference>
<dbReference type="PANTHER" id="PTHR36449">
    <property type="entry name" value="ACETYLTRANSFERASE-RELATED"/>
    <property type="match status" value="1"/>
</dbReference>
<evidence type="ECO:0000256" key="1">
    <source>
        <dbReference type="ARBA" id="ARBA00022649"/>
    </source>
</evidence>
<evidence type="ECO:0000313" key="4">
    <source>
        <dbReference type="EMBL" id="MBO8447577.1"/>
    </source>
</evidence>
<dbReference type="CDD" id="cd04301">
    <property type="entry name" value="NAT_SF"/>
    <property type="match status" value="1"/>
</dbReference>
<dbReference type="AlphaFoldDB" id="A0A9D9EHX1"/>
<dbReference type="Gene3D" id="3.40.630.30">
    <property type="match status" value="1"/>
</dbReference>
<dbReference type="EMBL" id="JADIMR010000114">
    <property type="protein sequence ID" value="MBO8447577.1"/>
    <property type="molecule type" value="Genomic_DNA"/>
</dbReference>
<organism evidence="4 5">
    <name type="scientific">Candidatus Enterocola intestinipullorum</name>
    <dbReference type="NCBI Taxonomy" id="2840783"/>
    <lineage>
        <taxon>Bacteria</taxon>
        <taxon>Pseudomonadati</taxon>
        <taxon>Bacteroidota</taxon>
        <taxon>Bacteroidia</taxon>
        <taxon>Bacteroidales</taxon>
        <taxon>Candidatus Enterocola</taxon>
    </lineage>
</organism>
<dbReference type="InterPro" id="IPR016181">
    <property type="entry name" value="Acyl_CoA_acyltransferase"/>
</dbReference>
<reference evidence="4" key="2">
    <citation type="journal article" date="2021" name="PeerJ">
        <title>Extensive microbial diversity within the chicken gut microbiome revealed by metagenomics and culture.</title>
        <authorList>
            <person name="Gilroy R."/>
            <person name="Ravi A."/>
            <person name="Getino M."/>
            <person name="Pursley I."/>
            <person name="Horton D.L."/>
            <person name="Alikhan N.F."/>
            <person name="Baker D."/>
            <person name="Gharbi K."/>
            <person name="Hall N."/>
            <person name="Watson M."/>
            <person name="Adriaenssens E.M."/>
            <person name="Foster-Nyarko E."/>
            <person name="Jarju S."/>
            <person name="Secka A."/>
            <person name="Antonio M."/>
            <person name="Oren A."/>
            <person name="Chaudhuri R.R."/>
            <person name="La Ragione R."/>
            <person name="Hildebrand F."/>
            <person name="Pallen M.J."/>
        </authorList>
    </citation>
    <scope>NUCLEOTIDE SEQUENCE</scope>
    <source>
        <strain evidence="4">D3-1215</strain>
    </source>
</reference>
<comment type="caution">
    <text evidence="4">The sequence shown here is derived from an EMBL/GenBank/DDBJ whole genome shotgun (WGS) entry which is preliminary data.</text>
</comment>
<protein>
    <submittedName>
        <fullName evidence="4">Uncharacterized protein</fullName>
    </submittedName>
</protein>
<keyword evidence="3" id="KW-0012">Acyltransferase</keyword>
<name>A0A9D9EHX1_9BACT</name>
<dbReference type="PANTHER" id="PTHR36449:SF1">
    <property type="entry name" value="ACETYLTRANSFERASE"/>
    <property type="match status" value="1"/>
</dbReference>
<keyword evidence="1" id="KW-1277">Toxin-antitoxin system</keyword>
<dbReference type="SUPFAM" id="SSF55729">
    <property type="entry name" value="Acyl-CoA N-acyltransferases (Nat)"/>
    <property type="match status" value="1"/>
</dbReference>
<keyword evidence="2" id="KW-0808">Transferase</keyword>
<sequence length="117" mass="13412">MDLIPLTVDYELKPFDCGDADLNGFLLNDAKSFLQKKLARTFLLVDEDEIAAYFCLFNDKISKQDVADNSWRKIKKLFPHKKHFSSYPAIKIGRFAVSLSYRHSGIGSELMRINIHG</sequence>
<proteinExistence type="predicted"/>
<accession>A0A9D9EHX1</accession>